<dbReference type="PRINTS" id="PR00080">
    <property type="entry name" value="SDRFAMILY"/>
</dbReference>
<dbReference type="InterPro" id="IPR002347">
    <property type="entry name" value="SDR_fam"/>
</dbReference>
<reference evidence="5" key="1">
    <citation type="journal article" date="2014" name="Nat. Commun.">
        <title>The rainbow trout genome provides novel insights into evolution after whole-genome duplication in vertebrates.</title>
        <authorList>
            <person name="Berthelot C."/>
            <person name="Brunet F."/>
            <person name="Chalopin D."/>
            <person name="Juanchich A."/>
            <person name="Bernard M."/>
            <person name="Noel B."/>
            <person name="Bento P."/>
            <person name="Da Silva C."/>
            <person name="Labadie K."/>
            <person name="Alberti A."/>
            <person name="Aury J.M."/>
            <person name="Louis A."/>
            <person name="Dehais P."/>
            <person name="Bardou P."/>
            <person name="Montfort J."/>
            <person name="Klopp C."/>
            <person name="Cabau C."/>
            <person name="Gaspin C."/>
            <person name="Thorgaard G.H."/>
            <person name="Boussaha M."/>
            <person name="Quillet E."/>
            <person name="Guyomard R."/>
            <person name="Galiana D."/>
            <person name="Bobe J."/>
            <person name="Volff J.N."/>
            <person name="Genet C."/>
            <person name="Wincker P."/>
            <person name="Jaillon O."/>
            <person name="Roest Crollius H."/>
            <person name="Guiguen Y."/>
        </authorList>
    </citation>
    <scope>NUCLEOTIDE SEQUENCE [LARGE SCALE GENOMIC DNA]</scope>
</reference>
<evidence type="ECO:0000313" key="8">
    <source>
        <dbReference type="Proteomes" id="UP000694395"/>
    </source>
</evidence>
<comment type="similarity">
    <text evidence="1 3">Belongs to the short-chain dehydrogenases/reductases (SDR) family.</text>
</comment>
<dbReference type="GO" id="GO:0016491">
    <property type="term" value="F:oxidoreductase activity"/>
    <property type="evidence" value="ECO:0007669"/>
    <property type="project" value="UniProtKB-KW"/>
</dbReference>
<dbReference type="Pfam" id="PF00106">
    <property type="entry name" value="adh_short"/>
    <property type="match status" value="1"/>
</dbReference>
<protein>
    <submittedName>
        <fullName evidence="6">Hydroxysteroid (17-beta) dehydrogenase 2</fullName>
    </submittedName>
</protein>
<accession>A0A060WDV9</accession>
<dbReference type="PROSITE" id="PS00061">
    <property type="entry name" value="ADH_SHORT"/>
    <property type="match status" value="1"/>
</dbReference>
<dbReference type="STRING" id="8022.A0A060WDV9"/>
<evidence type="ECO:0000256" key="2">
    <source>
        <dbReference type="ARBA" id="ARBA00023002"/>
    </source>
</evidence>
<dbReference type="PANTHER" id="PTHR43313:SF3">
    <property type="entry name" value="17-BETA-HYDROXYSTEROID DEHYDROGENASE TYPE 2"/>
    <property type="match status" value="1"/>
</dbReference>
<gene>
    <name evidence="6" type="primary">hsd17b2</name>
    <name evidence="5" type="ORF">GSONMT00073031001</name>
</gene>
<dbReference type="CTD" id="3294"/>
<feature type="transmembrane region" description="Helical" evidence="4">
    <location>
        <begin position="6"/>
        <end position="26"/>
    </location>
</feature>
<reference evidence="5" key="2">
    <citation type="submission" date="2014-03" db="EMBL/GenBank/DDBJ databases">
        <authorList>
            <person name="Genoscope - CEA"/>
        </authorList>
    </citation>
    <scope>NUCLEOTIDE SEQUENCE</scope>
</reference>
<keyword evidence="4" id="KW-1133">Transmembrane helix</keyword>
<evidence type="ECO:0000313" key="6">
    <source>
        <dbReference type="Ensembl" id="ENSOMYP00000021254.1"/>
    </source>
</evidence>
<sequence length="391" mass="42735">MESVDIEFWYFSSLYTIVTALYIGAIITKARGSHDREYWTFALLALGGPLCFLALPGYRSLLFLTCSLWLCYVVLGRRVDMLTMHGRAVLITGCDTGFGHALARRISDLGVTVFAGVLDETSPGAVELKRLGSEGLQVLQLDVTDAAQIERAHHYICTQVGDAGLWGIVNNAGVLGYVADGEILPVRVYRNCLAVNFLAAVEVSQVFLPLLRHSRGRLVNVCSMAGDVPVPGFVAYGASKAALNTFSGVMRLELARWGVNVSTIQPAGFKTNIFGSSDDWSRYQEEIFTSLSQDVRKDYGEAYISSLQARFAKMAVMSSEDLRPVLDDMCHALMSVAPRPVYTPGQSAWLIPCLHRLCPTRFYDMIITSLFQFNSSLPAGLQAGASVGSKT</sequence>
<dbReference type="GeneTree" id="ENSGT00940000160204"/>
<evidence type="ECO:0000256" key="4">
    <source>
        <dbReference type="SAM" id="Phobius"/>
    </source>
</evidence>
<feature type="transmembrane region" description="Helical" evidence="4">
    <location>
        <begin position="38"/>
        <end position="55"/>
    </location>
</feature>
<dbReference type="Proteomes" id="UP000694395">
    <property type="component" value="Chromosome 2"/>
</dbReference>
<dbReference type="PANTHER" id="PTHR43313">
    <property type="entry name" value="SHORT-CHAIN DEHYDROGENASE/REDUCTASE FAMILY 9C"/>
    <property type="match status" value="1"/>
</dbReference>
<reference evidence="6 8" key="3">
    <citation type="submission" date="2020-07" db="EMBL/GenBank/DDBJ databases">
        <title>A long reads based de novo assembly of the rainbow trout Arlee double haploid line genome.</title>
        <authorList>
            <person name="Gao G."/>
            <person name="Palti Y."/>
        </authorList>
    </citation>
    <scope>NUCLEOTIDE SEQUENCE [LARGE SCALE GENOMIC DNA]</scope>
</reference>
<proteinExistence type="inferred from homology"/>
<keyword evidence="4" id="KW-0812">Transmembrane</keyword>
<evidence type="ECO:0000313" key="7">
    <source>
        <dbReference type="Proteomes" id="UP000193380"/>
    </source>
</evidence>
<dbReference type="SUPFAM" id="SSF51735">
    <property type="entry name" value="NAD(P)-binding Rossmann-fold domains"/>
    <property type="match status" value="1"/>
</dbReference>
<keyword evidence="4" id="KW-0472">Membrane</keyword>
<dbReference type="RefSeq" id="XP_021431966.1">
    <property type="nucleotide sequence ID" value="XM_021576291.2"/>
</dbReference>
<dbReference type="Proteomes" id="UP000193380">
    <property type="component" value="Unassembled WGS sequence"/>
</dbReference>
<dbReference type="Gene3D" id="3.40.50.720">
    <property type="entry name" value="NAD(P)-binding Rossmann-like Domain"/>
    <property type="match status" value="1"/>
</dbReference>
<dbReference type="AlphaFoldDB" id="A0A060WDV9"/>
<dbReference type="PRINTS" id="PR00081">
    <property type="entry name" value="GDHRDH"/>
</dbReference>
<dbReference type="InterPro" id="IPR036291">
    <property type="entry name" value="NAD(P)-bd_dom_sf"/>
</dbReference>
<dbReference type="GO" id="GO:0008202">
    <property type="term" value="P:steroid metabolic process"/>
    <property type="evidence" value="ECO:0007669"/>
    <property type="project" value="TreeGrafter"/>
</dbReference>
<dbReference type="OrthoDB" id="9876299at2759"/>
<keyword evidence="2" id="KW-0560">Oxidoreductase</keyword>
<evidence type="ECO:0000313" key="5">
    <source>
        <dbReference type="EMBL" id="CDQ65327.1"/>
    </source>
</evidence>
<dbReference type="KEGG" id="omy:110499264"/>
<dbReference type="Ensembl" id="ENSOMYT00000023327.2">
    <property type="protein sequence ID" value="ENSOMYP00000021254.1"/>
    <property type="gene ID" value="ENSOMYG00000010229.2"/>
</dbReference>
<dbReference type="InterPro" id="IPR020904">
    <property type="entry name" value="Sc_DH/Rdtase_CS"/>
</dbReference>
<dbReference type="GeneID" id="110499264"/>
<evidence type="ECO:0000256" key="1">
    <source>
        <dbReference type="ARBA" id="ARBA00006484"/>
    </source>
</evidence>
<name>A0A060WDV9_ONCMY</name>
<dbReference type="SMR" id="A0A060WDV9"/>
<keyword evidence="8" id="KW-1185">Reference proteome</keyword>
<reference evidence="6" key="4">
    <citation type="submission" date="2025-05" db="UniProtKB">
        <authorList>
            <consortium name="Ensembl"/>
        </authorList>
    </citation>
    <scope>IDENTIFICATION</scope>
</reference>
<dbReference type="PaxDb" id="8022-A0A060WDV9"/>
<evidence type="ECO:0000256" key="3">
    <source>
        <dbReference type="RuleBase" id="RU000363"/>
    </source>
</evidence>
<dbReference type="EMBL" id="FR904502">
    <property type="protein sequence ID" value="CDQ65327.1"/>
    <property type="molecule type" value="Genomic_DNA"/>
</dbReference>
<organism evidence="5 7">
    <name type="scientific">Oncorhynchus mykiss</name>
    <name type="common">Rainbow trout</name>
    <name type="synonym">Salmo gairdneri</name>
    <dbReference type="NCBI Taxonomy" id="8022"/>
    <lineage>
        <taxon>Eukaryota</taxon>
        <taxon>Metazoa</taxon>
        <taxon>Chordata</taxon>
        <taxon>Craniata</taxon>
        <taxon>Vertebrata</taxon>
        <taxon>Euteleostomi</taxon>
        <taxon>Actinopterygii</taxon>
        <taxon>Neopterygii</taxon>
        <taxon>Teleostei</taxon>
        <taxon>Protacanthopterygii</taxon>
        <taxon>Salmoniformes</taxon>
        <taxon>Salmonidae</taxon>
        <taxon>Salmoninae</taxon>
        <taxon>Oncorhynchus</taxon>
    </lineage>
</organism>